<evidence type="ECO:0000259" key="8">
    <source>
        <dbReference type="SMART" id="SM00479"/>
    </source>
</evidence>
<dbReference type="Proteomes" id="UP001355207">
    <property type="component" value="Chromosome 3"/>
</dbReference>
<dbReference type="GO" id="GO:0003676">
    <property type="term" value="F:nucleic acid binding"/>
    <property type="evidence" value="ECO:0007669"/>
    <property type="project" value="InterPro"/>
</dbReference>
<dbReference type="InterPro" id="IPR012337">
    <property type="entry name" value="RNaseH-like_sf"/>
</dbReference>
<accession>A0AAX4JRU1</accession>
<evidence type="ECO:0000313" key="10">
    <source>
        <dbReference type="Proteomes" id="UP001355207"/>
    </source>
</evidence>
<keyword evidence="3" id="KW-0540">Nuclease</keyword>
<dbReference type="PANTHER" id="PTHR12801">
    <property type="entry name" value="RNA EXONUCLEASE REXO1 / RECO3 FAMILY MEMBER-RELATED"/>
    <property type="match status" value="1"/>
</dbReference>
<gene>
    <name evidence="9" type="ORF">L201_003076</name>
</gene>
<dbReference type="AlphaFoldDB" id="A0AAX4JRU1"/>
<dbReference type="SUPFAM" id="SSF53098">
    <property type="entry name" value="Ribonuclease H-like"/>
    <property type="match status" value="1"/>
</dbReference>
<feature type="compositionally biased region" description="Low complexity" evidence="7">
    <location>
        <begin position="111"/>
        <end position="134"/>
    </location>
</feature>
<dbReference type="InterPro" id="IPR034922">
    <property type="entry name" value="REX1-like_exo"/>
</dbReference>
<dbReference type="PANTHER" id="PTHR12801:SF115">
    <property type="entry name" value="FI18136P1-RELATED"/>
    <property type="match status" value="1"/>
</dbReference>
<dbReference type="EMBL" id="CP144100">
    <property type="protein sequence ID" value="WWC88171.1"/>
    <property type="molecule type" value="Genomic_DNA"/>
</dbReference>
<evidence type="ECO:0000256" key="4">
    <source>
        <dbReference type="ARBA" id="ARBA00022801"/>
    </source>
</evidence>
<dbReference type="Gene3D" id="3.30.420.10">
    <property type="entry name" value="Ribonuclease H-like superfamily/Ribonuclease H"/>
    <property type="match status" value="1"/>
</dbReference>
<feature type="region of interest" description="Disordered" evidence="7">
    <location>
        <begin position="28"/>
        <end position="56"/>
    </location>
</feature>
<dbReference type="RefSeq" id="XP_066074934.1">
    <property type="nucleotide sequence ID" value="XM_066218837.1"/>
</dbReference>
<comment type="subcellular location">
    <subcellularLocation>
        <location evidence="1">Nucleus</location>
    </subcellularLocation>
</comment>
<evidence type="ECO:0000256" key="1">
    <source>
        <dbReference type="ARBA" id="ARBA00004123"/>
    </source>
</evidence>
<keyword evidence="4" id="KW-0378">Hydrolase</keyword>
<dbReference type="InterPro" id="IPR013520">
    <property type="entry name" value="Ribonucl_H"/>
</dbReference>
<proteinExistence type="inferred from homology"/>
<keyword evidence="5" id="KW-0269">Exonuclease</keyword>
<feature type="region of interest" description="Disordered" evidence="7">
    <location>
        <begin position="86"/>
        <end position="136"/>
    </location>
</feature>
<protein>
    <recommendedName>
        <fullName evidence="8">Exonuclease domain-containing protein</fullName>
    </recommendedName>
</protein>
<evidence type="ECO:0000256" key="7">
    <source>
        <dbReference type="SAM" id="MobiDB-lite"/>
    </source>
</evidence>
<dbReference type="CDD" id="cd06145">
    <property type="entry name" value="REX1_like"/>
    <property type="match status" value="1"/>
</dbReference>
<reference evidence="9 10" key="1">
    <citation type="submission" date="2024-01" db="EMBL/GenBank/DDBJ databases">
        <title>Comparative genomics of Cryptococcus and Kwoniella reveals pathogenesis evolution and contrasting modes of karyotype evolution via chromosome fusion or intercentromeric recombination.</title>
        <authorList>
            <person name="Coelho M.A."/>
            <person name="David-Palma M."/>
            <person name="Shea T."/>
            <person name="Bowers K."/>
            <person name="McGinley-Smith S."/>
            <person name="Mohammad A.W."/>
            <person name="Gnirke A."/>
            <person name="Yurkov A.M."/>
            <person name="Nowrousian M."/>
            <person name="Sun S."/>
            <person name="Cuomo C.A."/>
            <person name="Heitman J."/>
        </authorList>
    </citation>
    <scope>NUCLEOTIDE SEQUENCE [LARGE SCALE GENOMIC DNA]</scope>
    <source>
        <strain evidence="9 10">CBS 6074</strain>
    </source>
</reference>
<keyword evidence="10" id="KW-1185">Reference proteome</keyword>
<dbReference type="SMART" id="SM00479">
    <property type="entry name" value="EXOIII"/>
    <property type="match status" value="1"/>
</dbReference>
<comment type="similarity">
    <text evidence="2">Belongs to the REXO1/REXO3 family.</text>
</comment>
<keyword evidence="6" id="KW-0539">Nucleus</keyword>
<sequence>MFSNLGLLSSSRCPDPSCGRPRCFFSHAEASSSKSTLPPKKDIPSTIRQPVKRKSDIEEDERIRGIVKRVTNNGSIEKARKLSDTVSNAGGMRNGTARPAVQTGGDVRPQTTTDTALTTQPSSNTSTLFSPSSSAINTSRAPILPIKLAPSPHPRTDRQKGLNILYTQYSKLYSEILHLSPDLAHKSAFDQESETAISSSNVRIYKTAIHQAAVSISRRPIPDNLEHPSIGTVKESRVATEKHEKEKASKLSRNRIKKYLLPLKDFHIWRYPNPENPELYDENLIEIKPDGEGEEHICSRCKISFIVSSKNIEERIKNGKECKFHYGKPIPERIEGKRKWIYTCCGKERGELGCQDGIHVFSHEDNDLELSKRFPFKNVNQLVDKEGGLGKYNNVIAMDCEMIFTTAGISLGRVTIVDENGETLLDELVRQSVPVLDVNTRFSGITMDQLDNAIMDLSAVRAAACMFIGPETIIVGHGLENDLRALKLLHDKIIDTAVVFPHDKGPPYRRALRDIVKEKLGYFIQDRTSDLGHSSAVDAKSTLEVLKWKVRDDIE</sequence>
<evidence type="ECO:0000256" key="2">
    <source>
        <dbReference type="ARBA" id="ARBA00006357"/>
    </source>
</evidence>
<dbReference type="InterPro" id="IPR036397">
    <property type="entry name" value="RNaseH_sf"/>
</dbReference>
<dbReference type="GO" id="GO:0004527">
    <property type="term" value="F:exonuclease activity"/>
    <property type="evidence" value="ECO:0007669"/>
    <property type="project" value="UniProtKB-KW"/>
</dbReference>
<dbReference type="GeneID" id="91093747"/>
<organism evidence="9 10">
    <name type="scientific">Kwoniella dendrophila CBS 6074</name>
    <dbReference type="NCBI Taxonomy" id="1295534"/>
    <lineage>
        <taxon>Eukaryota</taxon>
        <taxon>Fungi</taxon>
        <taxon>Dikarya</taxon>
        <taxon>Basidiomycota</taxon>
        <taxon>Agaricomycotina</taxon>
        <taxon>Tremellomycetes</taxon>
        <taxon>Tremellales</taxon>
        <taxon>Cryptococcaceae</taxon>
        <taxon>Kwoniella</taxon>
    </lineage>
</organism>
<dbReference type="InterPro" id="IPR047021">
    <property type="entry name" value="REXO1/3/4-like"/>
</dbReference>
<name>A0AAX4JRU1_9TREE</name>
<evidence type="ECO:0000256" key="3">
    <source>
        <dbReference type="ARBA" id="ARBA00022722"/>
    </source>
</evidence>
<evidence type="ECO:0000256" key="6">
    <source>
        <dbReference type="ARBA" id="ARBA00023242"/>
    </source>
</evidence>
<dbReference type="GO" id="GO:0005634">
    <property type="term" value="C:nucleus"/>
    <property type="evidence" value="ECO:0007669"/>
    <property type="project" value="UniProtKB-SubCell"/>
</dbReference>
<evidence type="ECO:0000256" key="5">
    <source>
        <dbReference type="ARBA" id="ARBA00022839"/>
    </source>
</evidence>
<dbReference type="GO" id="GO:0010629">
    <property type="term" value="P:negative regulation of gene expression"/>
    <property type="evidence" value="ECO:0007669"/>
    <property type="project" value="UniProtKB-ARBA"/>
</dbReference>
<feature type="domain" description="Exonuclease" evidence="8">
    <location>
        <begin position="394"/>
        <end position="555"/>
    </location>
</feature>
<evidence type="ECO:0000313" key="9">
    <source>
        <dbReference type="EMBL" id="WWC88171.1"/>
    </source>
</evidence>
<dbReference type="FunFam" id="3.30.420.10:FF:000031">
    <property type="entry name" value="RNA exonuclease 1"/>
    <property type="match status" value="1"/>
</dbReference>